<dbReference type="GO" id="GO:0044550">
    <property type="term" value="P:secondary metabolite biosynthetic process"/>
    <property type="evidence" value="ECO:0007669"/>
    <property type="project" value="TreeGrafter"/>
</dbReference>
<name>A0A8H5GB32_9AGAR</name>
<dbReference type="GO" id="GO:0031177">
    <property type="term" value="F:phosphopantetheine binding"/>
    <property type="evidence" value="ECO:0007669"/>
    <property type="project" value="TreeGrafter"/>
</dbReference>
<keyword evidence="2" id="KW-0511">Multifunctional enzyme</keyword>
<evidence type="ECO:0000256" key="2">
    <source>
        <dbReference type="ARBA" id="ARBA00023268"/>
    </source>
</evidence>
<evidence type="ECO:0000313" key="5">
    <source>
        <dbReference type="Proteomes" id="UP000559256"/>
    </source>
</evidence>
<dbReference type="PANTHER" id="PTHR45527:SF1">
    <property type="entry name" value="FATTY ACID SYNTHASE"/>
    <property type="match status" value="1"/>
</dbReference>
<dbReference type="Pfam" id="PF00668">
    <property type="entry name" value="Condensation"/>
    <property type="match status" value="1"/>
</dbReference>
<dbReference type="AlphaFoldDB" id="A0A8H5GB32"/>
<dbReference type="GO" id="GO:0016874">
    <property type="term" value="F:ligase activity"/>
    <property type="evidence" value="ECO:0007669"/>
    <property type="project" value="UniProtKB-KW"/>
</dbReference>
<sequence>MKSTSSESQDVGTSDKHYSDEESVVLEIFGRALGVTPSTLKLNDNFFDIGGHSFISTRIVGAVRSHFGVSFSIKDFVENATVAGVVATLPHCHSQADIPLNRLPDSQDLFPASDLQIRITVLEMHEPDLFQRILPVDQCPPIRVFDYQLSSQSTPSEFYEAEQHVLSFLMDDQLRPFDLGKDIPTRIAIVRICPDLHFVSIVIHHVSSDGWSEGLIDQDLAVLYNSFLAGVEPALDPLPFHYCNYSIWRKQKIQGNSLASQLEYWSKQLEGARLLELFTDYQHDGRRRWHDQNGECIPEGSSLGDQRLYLTGDIGFWTSEGLVQFVGRKGTQLKLGAHEEVKEKGALSLWENHYNREDTYGELDDDAVGHDFARWISMYTGGPISVVEMPTDRVLELGVGTGKIAWNILDWVSFFIGTDLSSLGVDFMNAQVTRRGVSQRLSVFQAAAHEFNQVSKGDTFTLVIINSVAQYFPSADYFYQVIAKILSVMPQGRIFIGDARSYALIPYHDLECALAVLDDDSCIQEIRDTIQRYADVHTEFLHSPAFFHDLRVRFPEIIHVEIKPKFMHHRNELSRYRYSVTLHVVFPAVLVTPND</sequence>
<protein>
    <recommendedName>
        <fullName evidence="3">Carrier domain-containing protein</fullName>
    </recommendedName>
</protein>
<dbReference type="PROSITE" id="PS50075">
    <property type="entry name" value="CARRIER"/>
    <property type="match status" value="1"/>
</dbReference>
<dbReference type="SUPFAM" id="SSF47336">
    <property type="entry name" value="ACP-like"/>
    <property type="match status" value="1"/>
</dbReference>
<dbReference type="InterPro" id="IPR036736">
    <property type="entry name" value="ACP-like_sf"/>
</dbReference>
<reference evidence="4 5" key="1">
    <citation type="journal article" date="2020" name="ISME J.">
        <title>Uncovering the hidden diversity of litter-decomposition mechanisms in mushroom-forming fungi.</title>
        <authorList>
            <person name="Floudas D."/>
            <person name="Bentzer J."/>
            <person name="Ahren D."/>
            <person name="Johansson T."/>
            <person name="Persson P."/>
            <person name="Tunlid A."/>
        </authorList>
    </citation>
    <scope>NUCLEOTIDE SEQUENCE [LARGE SCALE GENOMIC DNA]</scope>
    <source>
        <strain evidence="4 5">CBS 291.85</strain>
    </source>
</reference>
<dbReference type="Proteomes" id="UP000559256">
    <property type="component" value="Unassembled WGS sequence"/>
</dbReference>
<evidence type="ECO:0000313" key="4">
    <source>
        <dbReference type="EMBL" id="KAF5361714.1"/>
    </source>
</evidence>
<dbReference type="SUPFAM" id="SSF56801">
    <property type="entry name" value="Acetyl-CoA synthetase-like"/>
    <property type="match status" value="1"/>
</dbReference>
<dbReference type="InterPro" id="IPR029063">
    <property type="entry name" value="SAM-dependent_MTases_sf"/>
</dbReference>
<dbReference type="Gene3D" id="3.30.559.10">
    <property type="entry name" value="Chloramphenicol acetyltransferase-like domain"/>
    <property type="match status" value="1"/>
</dbReference>
<evidence type="ECO:0000256" key="1">
    <source>
        <dbReference type="ARBA" id="ARBA00022598"/>
    </source>
</evidence>
<dbReference type="InterPro" id="IPR009081">
    <property type="entry name" value="PP-bd_ACP"/>
</dbReference>
<dbReference type="GO" id="GO:0043041">
    <property type="term" value="P:amino acid activation for nonribosomal peptide biosynthetic process"/>
    <property type="evidence" value="ECO:0007669"/>
    <property type="project" value="TreeGrafter"/>
</dbReference>
<evidence type="ECO:0000259" key="3">
    <source>
        <dbReference type="PROSITE" id="PS50075"/>
    </source>
</evidence>
<proteinExistence type="predicted"/>
<dbReference type="OrthoDB" id="408177at2759"/>
<dbReference type="InterPro" id="IPR041698">
    <property type="entry name" value="Methyltransf_25"/>
</dbReference>
<dbReference type="Gene3D" id="1.10.1200.10">
    <property type="entry name" value="ACP-like"/>
    <property type="match status" value="1"/>
</dbReference>
<keyword evidence="5" id="KW-1185">Reference proteome</keyword>
<dbReference type="CDD" id="cd02440">
    <property type="entry name" value="AdoMet_MTases"/>
    <property type="match status" value="1"/>
</dbReference>
<organism evidence="4 5">
    <name type="scientific">Tetrapyrgos nigripes</name>
    <dbReference type="NCBI Taxonomy" id="182062"/>
    <lineage>
        <taxon>Eukaryota</taxon>
        <taxon>Fungi</taxon>
        <taxon>Dikarya</taxon>
        <taxon>Basidiomycota</taxon>
        <taxon>Agaricomycotina</taxon>
        <taxon>Agaricomycetes</taxon>
        <taxon>Agaricomycetidae</taxon>
        <taxon>Agaricales</taxon>
        <taxon>Marasmiineae</taxon>
        <taxon>Marasmiaceae</taxon>
        <taxon>Tetrapyrgos</taxon>
    </lineage>
</organism>
<dbReference type="Pfam" id="PF13649">
    <property type="entry name" value="Methyltransf_25"/>
    <property type="match status" value="1"/>
</dbReference>
<dbReference type="InterPro" id="IPR023213">
    <property type="entry name" value="CAT-like_dom_sf"/>
</dbReference>
<feature type="domain" description="Carrier" evidence="3">
    <location>
        <begin position="19"/>
        <end position="93"/>
    </location>
</feature>
<dbReference type="PANTHER" id="PTHR45527">
    <property type="entry name" value="NONRIBOSOMAL PEPTIDE SYNTHETASE"/>
    <property type="match status" value="1"/>
</dbReference>
<accession>A0A8H5GB32</accession>
<dbReference type="Pfam" id="PF00550">
    <property type="entry name" value="PP-binding"/>
    <property type="match status" value="1"/>
</dbReference>
<dbReference type="Gene3D" id="3.40.50.150">
    <property type="entry name" value="Vaccinia Virus protein VP39"/>
    <property type="match status" value="1"/>
</dbReference>
<dbReference type="GO" id="GO:0005737">
    <property type="term" value="C:cytoplasm"/>
    <property type="evidence" value="ECO:0007669"/>
    <property type="project" value="TreeGrafter"/>
</dbReference>
<dbReference type="InterPro" id="IPR001242">
    <property type="entry name" value="Condensation_dom"/>
</dbReference>
<dbReference type="EMBL" id="JAACJM010000039">
    <property type="protein sequence ID" value="KAF5361714.1"/>
    <property type="molecule type" value="Genomic_DNA"/>
</dbReference>
<keyword evidence="1" id="KW-0436">Ligase</keyword>
<gene>
    <name evidence="4" type="ORF">D9758_007289</name>
</gene>
<comment type="caution">
    <text evidence="4">The sequence shown here is derived from an EMBL/GenBank/DDBJ whole genome shotgun (WGS) entry which is preliminary data.</text>
</comment>
<dbReference type="SUPFAM" id="SSF53335">
    <property type="entry name" value="S-adenosyl-L-methionine-dependent methyltransferases"/>
    <property type="match status" value="1"/>
</dbReference>
<dbReference type="SUPFAM" id="SSF52777">
    <property type="entry name" value="CoA-dependent acyltransferases"/>
    <property type="match status" value="1"/>
</dbReference>